<dbReference type="InParanoid" id="A0A200QXU9"/>
<proteinExistence type="predicted"/>
<accession>A0A200QXU9</accession>
<sequence>MGDTQLKKVAPSLYNIASAKLGTIADHIQISLTGTYSWNITFKRRRLDDRETMQLSALFSAISESPPTLNSSDDYRRWTLSAKGQFLVKSLYEELIKTESNEFPSKLIWNTIDPPKINFFF</sequence>
<evidence type="ECO:0000313" key="1">
    <source>
        <dbReference type="EMBL" id="OVA15299.1"/>
    </source>
</evidence>
<protein>
    <submittedName>
        <fullName evidence="1">Uncharacterized protein</fullName>
    </submittedName>
</protein>
<dbReference type="Proteomes" id="UP000195402">
    <property type="component" value="Unassembled WGS sequence"/>
</dbReference>
<dbReference type="AlphaFoldDB" id="A0A200QXU9"/>
<name>A0A200QXU9_MACCD</name>
<comment type="caution">
    <text evidence="1">The sequence shown here is derived from an EMBL/GenBank/DDBJ whole genome shotgun (WGS) entry which is preliminary data.</text>
</comment>
<evidence type="ECO:0000313" key="2">
    <source>
        <dbReference type="Proteomes" id="UP000195402"/>
    </source>
</evidence>
<reference evidence="1 2" key="1">
    <citation type="journal article" date="2017" name="Mol. Plant">
        <title>The Genome of Medicinal Plant Macleaya cordata Provides New Insights into Benzylisoquinoline Alkaloids Metabolism.</title>
        <authorList>
            <person name="Liu X."/>
            <person name="Liu Y."/>
            <person name="Huang P."/>
            <person name="Ma Y."/>
            <person name="Qing Z."/>
            <person name="Tang Q."/>
            <person name="Cao H."/>
            <person name="Cheng P."/>
            <person name="Zheng Y."/>
            <person name="Yuan Z."/>
            <person name="Zhou Y."/>
            <person name="Liu J."/>
            <person name="Tang Z."/>
            <person name="Zhuo Y."/>
            <person name="Zhang Y."/>
            <person name="Yu L."/>
            <person name="Huang J."/>
            <person name="Yang P."/>
            <person name="Peng Q."/>
            <person name="Zhang J."/>
            <person name="Jiang W."/>
            <person name="Zhang Z."/>
            <person name="Lin K."/>
            <person name="Ro D.K."/>
            <person name="Chen X."/>
            <person name="Xiong X."/>
            <person name="Shang Y."/>
            <person name="Huang S."/>
            <person name="Zeng J."/>
        </authorList>
    </citation>
    <scope>NUCLEOTIDE SEQUENCE [LARGE SCALE GENOMIC DNA]</scope>
    <source>
        <strain evidence="2">cv. BLH2017</strain>
        <tissue evidence="1">Root</tissue>
    </source>
</reference>
<dbReference type="EMBL" id="MVGT01000833">
    <property type="protein sequence ID" value="OVA15299.1"/>
    <property type="molecule type" value="Genomic_DNA"/>
</dbReference>
<organism evidence="1 2">
    <name type="scientific">Macleaya cordata</name>
    <name type="common">Five-seeded plume-poppy</name>
    <name type="synonym">Bocconia cordata</name>
    <dbReference type="NCBI Taxonomy" id="56857"/>
    <lineage>
        <taxon>Eukaryota</taxon>
        <taxon>Viridiplantae</taxon>
        <taxon>Streptophyta</taxon>
        <taxon>Embryophyta</taxon>
        <taxon>Tracheophyta</taxon>
        <taxon>Spermatophyta</taxon>
        <taxon>Magnoliopsida</taxon>
        <taxon>Ranunculales</taxon>
        <taxon>Papaveraceae</taxon>
        <taxon>Papaveroideae</taxon>
        <taxon>Macleaya</taxon>
    </lineage>
</organism>
<keyword evidence="2" id="KW-1185">Reference proteome</keyword>
<gene>
    <name evidence="1" type="ORF">BVC80_8149g5</name>
</gene>